<accession>A0A1B6ETZ7</accession>
<feature type="compositionally biased region" description="Acidic residues" evidence="1">
    <location>
        <begin position="78"/>
        <end position="98"/>
    </location>
</feature>
<evidence type="ECO:0000256" key="1">
    <source>
        <dbReference type="SAM" id="MobiDB-lite"/>
    </source>
</evidence>
<dbReference type="EMBL" id="GECZ01028350">
    <property type="protein sequence ID" value="JAS41419.1"/>
    <property type="molecule type" value="Transcribed_RNA"/>
</dbReference>
<protein>
    <submittedName>
        <fullName evidence="2">Uncharacterized protein</fullName>
    </submittedName>
</protein>
<evidence type="ECO:0000313" key="2">
    <source>
        <dbReference type="EMBL" id="JAS41419.1"/>
    </source>
</evidence>
<dbReference type="AlphaFoldDB" id="A0A1B6ETZ7"/>
<gene>
    <name evidence="2" type="ORF">g.44976</name>
</gene>
<organism evidence="2">
    <name type="scientific">Cuerna arida</name>
    <dbReference type="NCBI Taxonomy" id="1464854"/>
    <lineage>
        <taxon>Eukaryota</taxon>
        <taxon>Metazoa</taxon>
        <taxon>Ecdysozoa</taxon>
        <taxon>Arthropoda</taxon>
        <taxon>Hexapoda</taxon>
        <taxon>Insecta</taxon>
        <taxon>Pterygota</taxon>
        <taxon>Neoptera</taxon>
        <taxon>Paraneoptera</taxon>
        <taxon>Hemiptera</taxon>
        <taxon>Auchenorrhyncha</taxon>
        <taxon>Membracoidea</taxon>
        <taxon>Cicadellidae</taxon>
        <taxon>Cicadellinae</taxon>
        <taxon>Proconiini</taxon>
        <taxon>Cuerna</taxon>
    </lineage>
</organism>
<feature type="non-terminal residue" evidence="2">
    <location>
        <position position="1"/>
    </location>
</feature>
<reference evidence="2" key="1">
    <citation type="submission" date="2015-11" db="EMBL/GenBank/DDBJ databases">
        <title>De novo transcriptome assembly of four potential Pierce s Disease insect vectors from Arizona vineyards.</title>
        <authorList>
            <person name="Tassone E.E."/>
        </authorList>
    </citation>
    <scope>NUCLEOTIDE SEQUENCE</scope>
</reference>
<feature type="compositionally biased region" description="Polar residues" evidence="1">
    <location>
        <begin position="8"/>
        <end position="57"/>
    </location>
</feature>
<feature type="compositionally biased region" description="Polar residues" evidence="1">
    <location>
        <begin position="99"/>
        <end position="108"/>
    </location>
</feature>
<feature type="compositionally biased region" description="Low complexity" evidence="1">
    <location>
        <begin position="58"/>
        <end position="77"/>
    </location>
</feature>
<sequence>SGDKFPLISSSYANTKVQGTGSASSYSNHKYVTTSTQSPSYYTMPTSKYTTPKTQYQSSTIRSTTTPSTTKLTSTTTEAEEEYENTDYNEYEGEDSDTPLDNQTVPSE</sequence>
<feature type="region of interest" description="Disordered" evidence="1">
    <location>
        <begin position="1"/>
        <end position="108"/>
    </location>
</feature>
<proteinExistence type="predicted"/>
<name>A0A1B6ETZ7_9HEMI</name>
<feature type="non-terminal residue" evidence="2">
    <location>
        <position position="108"/>
    </location>
</feature>